<protein>
    <recommendedName>
        <fullName evidence="4">Clostripain</fullName>
    </recommendedName>
</protein>
<proteinExistence type="predicted"/>
<dbReference type="Gene3D" id="3.40.50.11970">
    <property type="match status" value="1"/>
</dbReference>
<feature type="chain" id="PRO_5047523959" description="Clostripain" evidence="1">
    <location>
        <begin position="28"/>
        <end position="392"/>
    </location>
</feature>
<dbReference type="PROSITE" id="PS51257">
    <property type="entry name" value="PROKAR_LIPOPROTEIN"/>
    <property type="match status" value="1"/>
</dbReference>
<organism evidence="2 3">
    <name type="scientific">Parabacteroides hominis</name>
    <dbReference type="NCBI Taxonomy" id="2763057"/>
    <lineage>
        <taxon>Bacteria</taxon>
        <taxon>Pseudomonadati</taxon>
        <taxon>Bacteroidota</taxon>
        <taxon>Bacteroidia</taxon>
        <taxon>Bacteroidales</taxon>
        <taxon>Tannerellaceae</taxon>
        <taxon>Parabacteroides</taxon>
    </lineage>
</organism>
<keyword evidence="3" id="KW-1185">Reference proteome</keyword>
<evidence type="ECO:0000313" key="2">
    <source>
        <dbReference type="EMBL" id="MBC5634438.1"/>
    </source>
</evidence>
<evidence type="ECO:0000256" key="1">
    <source>
        <dbReference type="SAM" id="SignalP"/>
    </source>
</evidence>
<dbReference type="PANTHER" id="PTHR37835">
    <property type="entry name" value="ALPHA-CLOSTRIPAIN"/>
    <property type="match status" value="1"/>
</dbReference>
<dbReference type="Pfam" id="PF03415">
    <property type="entry name" value="Peptidase_C11"/>
    <property type="match status" value="1"/>
</dbReference>
<keyword evidence="1" id="KW-0732">Signal</keyword>
<dbReference type="PANTHER" id="PTHR37835:SF1">
    <property type="entry name" value="ALPHA-CLOSTRIPAIN"/>
    <property type="match status" value="1"/>
</dbReference>
<accession>A0ABR7DSL5</accession>
<dbReference type="RefSeq" id="WP_186931050.1">
    <property type="nucleotide sequence ID" value="NZ_JACOOJ010000038.1"/>
</dbReference>
<evidence type="ECO:0008006" key="4">
    <source>
        <dbReference type="Google" id="ProtNLM"/>
    </source>
</evidence>
<name>A0ABR7DSL5_9BACT</name>
<dbReference type="EMBL" id="JACOOJ010000038">
    <property type="protein sequence ID" value="MBC5634438.1"/>
    <property type="molecule type" value="Genomic_DNA"/>
</dbReference>
<gene>
    <name evidence="2" type="ORF">H8S65_16970</name>
</gene>
<dbReference type="InterPro" id="IPR005077">
    <property type="entry name" value="Peptidase_C11"/>
</dbReference>
<sequence length="392" mass="42607">MMKKEMNKQICLLSFFLLAAVSCSSEAELADGAAPCRTVLVYLAGDNSLSDEVGAKTDALVAGWRNRRDNLLIYRDSRDAGGTPSLLKAEGDAEHPYAKVVKEYPESNSASPEIFSEVLRDVTTGYPAPSYGLLVFSHGTGWLPEGSYTNPRSGAPSLRSIMEDNGREMAIAGFAAAIPDGQFDFIVLEACLMASVEVAWELRGKADYLLASSAEILSPGFTPVYPAVLEALFRQPEADLQAVADSYYGHCNSLEAPYRSATVSVVRLDRMDELAEAMRGVYACMADIPEEWAGEVQCFDRSEDRLFFDLGCLLERIKEEGGPEARRAATVAGNVLTGTVAGKAATPFFVDIPVFAHSGLTTYIEQGGYPWLNTAWRRTSWGRGVTFGLIQK</sequence>
<dbReference type="Proteomes" id="UP000651475">
    <property type="component" value="Unassembled WGS sequence"/>
</dbReference>
<feature type="signal peptide" evidence="1">
    <location>
        <begin position="1"/>
        <end position="27"/>
    </location>
</feature>
<comment type="caution">
    <text evidence="2">The sequence shown here is derived from an EMBL/GenBank/DDBJ whole genome shotgun (WGS) entry which is preliminary data.</text>
</comment>
<reference evidence="2 3" key="1">
    <citation type="submission" date="2020-08" db="EMBL/GenBank/DDBJ databases">
        <title>Genome public.</title>
        <authorList>
            <person name="Liu C."/>
            <person name="Sun Q."/>
        </authorList>
    </citation>
    <scope>NUCLEOTIDE SEQUENCE [LARGE SCALE GENOMIC DNA]</scope>
    <source>
        <strain evidence="2 3">NSJ-79</strain>
    </source>
</reference>
<evidence type="ECO:0000313" key="3">
    <source>
        <dbReference type="Proteomes" id="UP000651475"/>
    </source>
</evidence>